<dbReference type="Proteomes" id="UP000470302">
    <property type="component" value="Unassembled WGS sequence"/>
</dbReference>
<dbReference type="EMBL" id="WWCW01000029">
    <property type="protein sequence ID" value="MYM87725.1"/>
    <property type="molecule type" value="Genomic_DNA"/>
</dbReference>
<evidence type="ECO:0000313" key="2">
    <source>
        <dbReference type="EMBL" id="MYM87725.1"/>
    </source>
</evidence>
<dbReference type="SUPFAM" id="SSF74653">
    <property type="entry name" value="TolA/TonB C-terminal domain"/>
    <property type="match status" value="1"/>
</dbReference>
<proteinExistence type="predicted"/>
<feature type="region of interest" description="Disordered" evidence="1">
    <location>
        <begin position="300"/>
        <end position="319"/>
    </location>
</feature>
<dbReference type="Pfam" id="PF13103">
    <property type="entry name" value="TonB_2"/>
    <property type="match status" value="1"/>
</dbReference>
<evidence type="ECO:0008006" key="4">
    <source>
        <dbReference type="Google" id="ProtNLM"/>
    </source>
</evidence>
<name>A0A845G2U7_9BURK</name>
<dbReference type="RefSeq" id="WP_161096840.1">
    <property type="nucleotide sequence ID" value="NZ_WWCW01000029.1"/>
</dbReference>
<evidence type="ECO:0000256" key="1">
    <source>
        <dbReference type="SAM" id="MobiDB-lite"/>
    </source>
</evidence>
<dbReference type="Gene3D" id="3.30.1150.10">
    <property type="match status" value="1"/>
</dbReference>
<evidence type="ECO:0000313" key="3">
    <source>
        <dbReference type="Proteomes" id="UP000470302"/>
    </source>
</evidence>
<organism evidence="2 3">
    <name type="scientific">Duganella vulcania</name>
    <dbReference type="NCBI Taxonomy" id="2692166"/>
    <lineage>
        <taxon>Bacteria</taxon>
        <taxon>Pseudomonadati</taxon>
        <taxon>Pseudomonadota</taxon>
        <taxon>Betaproteobacteria</taxon>
        <taxon>Burkholderiales</taxon>
        <taxon>Oxalobacteraceae</taxon>
        <taxon>Telluria group</taxon>
        <taxon>Duganella</taxon>
    </lineage>
</organism>
<dbReference type="AlphaFoldDB" id="A0A845G2U7"/>
<comment type="caution">
    <text evidence="2">The sequence shown here is derived from an EMBL/GenBank/DDBJ whole genome shotgun (WGS) entry which is preliminary data.</text>
</comment>
<reference evidence="2 3" key="1">
    <citation type="submission" date="2020-01" db="EMBL/GenBank/DDBJ databases">
        <title>Novel species isolated from a subtropical stream in China.</title>
        <authorList>
            <person name="Lu H."/>
        </authorList>
    </citation>
    <scope>NUCLEOTIDE SEQUENCE [LARGE SCALE GENOMIC DNA]</scope>
    <source>
        <strain evidence="2 3">FT82W</strain>
    </source>
</reference>
<protein>
    <recommendedName>
        <fullName evidence="4">TonB family protein</fullName>
    </recommendedName>
</protein>
<gene>
    <name evidence="2" type="ORF">GTP91_11085</name>
</gene>
<sequence length="408" mass="46201">MRDTMPFLHRLGLDDDADARSIRRAYARELKLIDQERDAAGFQALREAYEAALHWAGRQAPVPEPGPVPAPGPAQAPLPLPMPAPQHGLTVFNEFIETTAELARHHPGQYLTRWQAALQSCLDDDRLLNLNARALFESHIAGWLAGGWRPGHEMLFPVAVQHFHWSEDSRRLAPLGRSGMLIDQAIREGKGFDSLPESQQTIHRSVIARLRKTGEPASKQLHDDMHYLDILMNYFPVWMSIMVDLKTVEHWRERHLQLPQDKKKRSPETAKARSPNMWLTWGTVLIVLNMVRIAFSNFSASDTPPPQPPPIITQKQENLPPHLTPYQLKAIEARIPRLPVHPPGNGPHQVNFRVDLDQNGEIYMLNMLRTSDSSAYDDAVAKAIRQSVPFPQATPRKFEVTFTIPSNP</sequence>
<accession>A0A845G2U7</accession>